<keyword evidence="8" id="KW-1133">Transmembrane helix</keyword>
<comment type="caution">
    <text evidence="10">The sequence shown here is derived from an EMBL/GenBank/DDBJ whole genome shotgun (WGS) entry which is preliminary data.</text>
</comment>
<dbReference type="PANTHER" id="PTHR47967:SF138">
    <property type="entry name" value="ASPARTIC PROTEINASE CDR1-LIKE"/>
    <property type="match status" value="1"/>
</dbReference>
<keyword evidence="11" id="KW-1185">Reference proteome</keyword>
<evidence type="ECO:0000256" key="2">
    <source>
        <dbReference type="ARBA" id="ARBA00022670"/>
    </source>
</evidence>
<keyword evidence="8" id="KW-0812">Transmembrane</keyword>
<dbReference type="FunFam" id="2.40.70.10:FF:000031">
    <property type="entry name" value="Aspartyl protease AED1"/>
    <property type="match status" value="1"/>
</dbReference>
<dbReference type="InterPro" id="IPR021109">
    <property type="entry name" value="Peptidase_aspartic_dom_sf"/>
</dbReference>
<feature type="domain" description="Peptidase A1" evidence="9">
    <location>
        <begin position="98"/>
        <end position="427"/>
    </location>
</feature>
<evidence type="ECO:0000256" key="3">
    <source>
        <dbReference type="ARBA" id="ARBA00022750"/>
    </source>
</evidence>
<evidence type="ECO:0000256" key="5">
    <source>
        <dbReference type="ARBA" id="ARBA00023180"/>
    </source>
</evidence>
<dbReference type="SUPFAM" id="SSF50630">
    <property type="entry name" value="Acid proteases"/>
    <property type="match status" value="1"/>
</dbReference>
<keyword evidence="5" id="KW-0325">Glycoprotein</keyword>
<feature type="active site" evidence="6">
    <location>
        <position position="116"/>
    </location>
</feature>
<dbReference type="EMBL" id="JBDFQZ010000011">
    <property type="protein sequence ID" value="KAK9675690.1"/>
    <property type="molecule type" value="Genomic_DNA"/>
</dbReference>
<dbReference type="Proteomes" id="UP001443914">
    <property type="component" value="Unassembled WGS sequence"/>
</dbReference>
<comment type="similarity">
    <text evidence="1 7">Belongs to the peptidase A1 family.</text>
</comment>
<dbReference type="InterPro" id="IPR033121">
    <property type="entry name" value="PEPTIDASE_A1"/>
</dbReference>
<dbReference type="Gene3D" id="2.40.70.10">
    <property type="entry name" value="Acid Proteases"/>
    <property type="match status" value="2"/>
</dbReference>
<dbReference type="Pfam" id="PF14541">
    <property type="entry name" value="TAXi_C"/>
    <property type="match status" value="1"/>
</dbReference>
<dbReference type="InterPro" id="IPR001969">
    <property type="entry name" value="Aspartic_peptidase_AS"/>
</dbReference>
<dbReference type="GO" id="GO:0006508">
    <property type="term" value="P:proteolysis"/>
    <property type="evidence" value="ECO:0007669"/>
    <property type="project" value="UniProtKB-KW"/>
</dbReference>
<evidence type="ECO:0000313" key="10">
    <source>
        <dbReference type="EMBL" id="KAK9675690.1"/>
    </source>
</evidence>
<feature type="transmembrane region" description="Helical" evidence="8">
    <location>
        <begin position="7"/>
        <end position="29"/>
    </location>
</feature>
<dbReference type="PROSITE" id="PS00141">
    <property type="entry name" value="ASP_PROTEASE"/>
    <property type="match status" value="1"/>
</dbReference>
<dbReference type="Pfam" id="PF14543">
    <property type="entry name" value="TAXi_N"/>
    <property type="match status" value="1"/>
</dbReference>
<evidence type="ECO:0000256" key="8">
    <source>
        <dbReference type="SAM" id="Phobius"/>
    </source>
</evidence>
<evidence type="ECO:0000259" key="9">
    <source>
        <dbReference type="PROSITE" id="PS51767"/>
    </source>
</evidence>
<dbReference type="GO" id="GO:0005576">
    <property type="term" value="C:extracellular region"/>
    <property type="evidence" value="ECO:0007669"/>
    <property type="project" value="TreeGrafter"/>
</dbReference>
<evidence type="ECO:0000256" key="6">
    <source>
        <dbReference type="PIRSR" id="PIRSR601461-1"/>
    </source>
</evidence>
<protein>
    <recommendedName>
        <fullName evidence="9">Peptidase A1 domain-containing protein</fullName>
    </recommendedName>
</protein>
<keyword evidence="3 7" id="KW-0064">Aspartyl protease</keyword>
<evidence type="ECO:0000256" key="1">
    <source>
        <dbReference type="ARBA" id="ARBA00007447"/>
    </source>
</evidence>
<keyword evidence="4 7" id="KW-0378">Hydrolase</keyword>
<evidence type="ECO:0000256" key="7">
    <source>
        <dbReference type="RuleBase" id="RU000454"/>
    </source>
</evidence>
<gene>
    <name evidence="10" type="ORF">RND81_11G024100</name>
</gene>
<evidence type="ECO:0000256" key="4">
    <source>
        <dbReference type="ARBA" id="ARBA00022801"/>
    </source>
</evidence>
<dbReference type="PROSITE" id="PS51767">
    <property type="entry name" value="PEPTIDASE_A1"/>
    <property type="match status" value="1"/>
</dbReference>
<proteinExistence type="inferred from homology"/>
<dbReference type="InterPro" id="IPR032799">
    <property type="entry name" value="TAXi_C"/>
</dbReference>
<dbReference type="InterPro" id="IPR051708">
    <property type="entry name" value="Plant_Aspart_Prot_A1"/>
</dbReference>
<dbReference type="InterPro" id="IPR034161">
    <property type="entry name" value="Pepsin-like_plant"/>
</dbReference>
<dbReference type="CDD" id="cd05476">
    <property type="entry name" value="pepsin_A_like_plant"/>
    <property type="match status" value="1"/>
</dbReference>
<accession>A0AAW1HGY8</accession>
<dbReference type="InterPro" id="IPR032861">
    <property type="entry name" value="TAXi_N"/>
</dbReference>
<reference evidence="10" key="1">
    <citation type="submission" date="2024-03" db="EMBL/GenBank/DDBJ databases">
        <title>WGS assembly of Saponaria officinalis var. Norfolk2.</title>
        <authorList>
            <person name="Jenkins J."/>
            <person name="Shu S."/>
            <person name="Grimwood J."/>
            <person name="Barry K."/>
            <person name="Goodstein D."/>
            <person name="Schmutz J."/>
            <person name="Leebens-Mack J."/>
            <person name="Osbourn A."/>
        </authorList>
    </citation>
    <scope>NUCLEOTIDE SEQUENCE [LARGE SCALE GENOMIC DNA]</scope>
    <source>
        <strain evidence="10">JIC</strain>
    </source>
</reference>
<organism evidence="10 11">
    <name type="scientific">Saponaria officinalis</name>
    <name type="common">Common soapwort</name>
    <name type="synonym">Lychnis saponaria</name>
    <dbReference type="NCBI Taxonomy" id="3572"/>
    <lineage>
        <taxon>Eukaryota</taxon>
        <taxon>Viridiplantae</taxon>
        <taxon>Streptophyta</taxon>
        <taxon>Embryophyta</taxon>
        <taxon>Tracheophyta</taxon>
        <taxon>Spermatophyta</taxon>
        <taxon>Magnoliopsida</taxon>
        <taxon>eudicotyledons</taxon>
        <taxon>Gunneridae</taxon>
        <taxon>Pentapetalae</taxon>
        <taxon>Caryophyllales</taxon>
        <taxon>Caryophyllaceae</taxon>
        <taxon>Caryophylleae</taxon>
        <taxon>Saponaria</taxon>
    </lineage>
</organism>
<evidence type="ECO:0000313" key="11">
    <source>
        <dbReference type="Proteomes" id="UP001443914"/>
    </source>
</evidence>
<feature type="active site" evidence="6">
    <location>
        <position position="314"/>
    </location>
</feature>
<keyword evidence="2 7" id="KW-0645">Protease</keyword>
<name>A0AAW1HGY8_SAPOF</name>
<keyword evidence="8" id="KW-0472">Membrane</keyword>
<dbReference type="PANTHER" id="PTHR47967">
    <property type="entry name" value="OS07G0603500 PROTEIN-RELATED"/>
    <property type="match status" value="1"/>
</dbReference>
<sequence>MQVLVKYFVFIIIAFVVLSNFQFHSPIFVGARKITFNNNVVFSVELIRRNSSVTALRGGNRGRASLRSVSLHHNIAPSSELYDTSNVQTEIISDRGAYAMKFSVGTPPVEFTAILDTGSDLIWVQCSPCQRCLAQNTPFFDPTKSSTDNKIACNDQVCNSDQLGLSETGCTDNNVCAYSAGYVDGTNTSGELSKETITFTSPATSFPNIMFGCGYYQEGDIGPDADGIVGLGGGPLSLVSQLGPNINYKFSYCLTSPSSGVNGKLNFGLDVTGPGVVSTPYSKQGSPPTFYYLTLDSISIGDTSIPVAQNICIDSGTTLTYLPSDVYNGVNSALQASIGLNPVADPTQTYLCYEAQSLGGNGPSPPDVVFNFNGANVVLKSENTFITTGDLTCLAMLPSDDNFVFGNVAQVNFHIGYDTQANQVSFAPQDCSTF</sequence>
<dbReference type="InterPro" id="IPR001461">
    <property type="entry name" value="Aspartic_peptidase_A1"/>
</dbReference>
<dbReference type="AlphaFoldDB" id="A0AAW1HGY8"/>
<dbReference type="GO" id="GO:0004190">
    <property type="term" value="F:aspartic-type endopeptidase activity"/>
    <property type="evidence" value="ECO:0007669"/>
    <property type="project" value="UniProtKB-KW"/>
</dbReference>
<dbReference type="PRINTS" id="PR00792">
    <property type="entry name" value="PEPSIN"/>
</dbReference>